<gene>
    <name evidence="10" type="ORF">QTG54_003531</name>
</gene>
<keyword evidence="11" id="KW-1185">Reference proteome</keyword>
<keyword evidence="3 10" id="KW-0328">Glycosyltransferase</keyword>
<evidence type="ECO:0000256" key="3">
    <source>
        <dbReference type="ARBA" id="ARBA00022676"/>
    </source>
</evidence>
<dbReference type="Proteomes" id="UP001224775">
    <property type="component" value="Unassembled WGS sequence"/>
</dbReference>
<dbReference type="GO" id="GO:0016020">
    <property type="term" value="C:membrane"/>
    <property type="evidence" value="ECO:0007669"/>
    <property type="project" value="UniProtKB-SubCell"/>
</dbReference>
<comment type="subcellular location">
    <subcellularLocation>
        <location evidence="1">Membrane</location>
        <topology evidence="1">Single-pass membrane protein</topology>
    </subcellularLocation>
</comment>
<dbReference type="PANTHER" id="PTHR21461">
    <property type="entry name" value="GLYCOSYLTRANSFERASE FAMILY 92 PROTEIN"/>
    <property type="match status" value="1"/>
</dbReference>
<comment type="similarity">
    <text evidence="2">Belongs to the glycosyltransferase 92 family.</text>
</comment>
<keyword evidence="5 9" id="KW-0812">Transmembrane</keyword>
<dbReference type="Pfam" id="PF01697">
    <property type="entry name" value="Glyco_transf_92"/>
    <property type="match status" value="1"/>
</dbReference>
<evidence type="ECO:0000256" key="7">
    <source>
        <dbReference type="ARBA" id="ARBA00023136"/>
    </source>
</evidence>
<dbReference type="GO" id="GO:0005737">
    <property type="term" value="C:cytoplasm"/>
    <property type="evidence" value="ECO:0007669"/>
    <property type="project" value="TreeGrafter"/>
</dbReference>
<feature type="transmembrane region" description="Helical" evidence="9">
    <location>
        <begin position="21"/>
        <end position="46"/>
    </location>
</feature>
<dbReference type="EC" id="2.4.1.-" evidence="10"/>
<evidence type="ECO:0000256" key="4">
    <source>
        <dbReference type="ARBA" id="ARBA00022679"/>
    </source>
</evidence>
<evidence type="ECO:0000313" key="11">
    <source>
        <dbReference type="Proteomes" id="UP001224775"/>
    </source>
</evidence>
<feature type="compositionally biased region" description="Low complexity" evidence="8">
    <location>
        <begin position="55"/>
        <end position="64"/>
    </location>
</feature>
<evidence type="ECO:0000256" key="2">
    <source>
        <dbReference type="ARBA" id="ARBA00007647"/>
    </source>
</evidence>
<keyword evidence="7 9" id="KW-0472">Membrane</keyword>
<dbReference type="PANTHER" id="PTHR21461:SF69">
    <property type="entry name" value="GLYCOSYLTRANSFERASE FAMILY 92 PROTEIN"/>
    <property type="match status" value="1"/>
</dbReference>
<comment type="caution">
    <text evidence="10">The sequence shown here is derived from an EMBL/GenBank/DDBJ whole genome shotgun (WGS) entry which is preliminary data.</text>
</comment>
<organism evidence="10 11">
    <name type="scientific">Skeletonema marinoi</name>
    <dbReference type="NCBI Taxonomy" id="267567"/>
    <lineage>
        <taxon>Eukaryota</taxon>
        <taxon>Sar</taxon>
        <taxon>Stramenopiles</taxon>
        <taxon>Ochrophyta</taxon>
        <taxon>Bacillariophyta</taxon>
        <taxon>Coscinodiscophyceae</taxon>
        <taxon>Thalassiosirophycidae</taxon>
        <taxon>Thalassiosirales</taxon>
        <taxon>Skeletonemataceae</taxon>
        <taxon>Skeletonema</taxon>
        <taxon>Skeletonema marinoi-dohrnii complex</taxon>
    </lineage>
</organism>
<keyword evidence="6 9" id="KW-1133">Transmembrane helix</keyword>
<proteinExistence type="inferred from homology"/>
<evidence type="ECO:0000256" key="6">
    <source>
        <dbReference type="ARBA" id="ARBA00022989"/>
    </source>
</evidence>
<feature type="region of interest" description="Disordered" evidence="8">
    <location>
        <begin position="52"/>
        <end position="81"/>
    </location>
</feature>
<keyword evidence="4 10" id="KW-0808">Transferase</keyword>
<dbReference type="AlphaFoldDB" id="A0AAD8YGC3"/>
<evidence type="ECO:0000256" key="8">
    <source>
        <dbReference type="SAM" id="MobiDB-lite"/>
    </source>
</evidence>
<dbReference type="EMBL" id="JATAAI010000005">
    <property type="protein sequence ID" value="KAK1745607.1"/>
    <property type="molecule type" value="Genomic_DNA"/>
</dbReference>
<sequence>MSGSSIVNNERNVQGKKKKRRISLTCIFASIVVIYLLFLYLVMVGFDSGKKQENNNDGSDSSSSQLRPAKGNSVKVDVKSQPVEKKQATLNDFCGTCMYLGMDFNCDERIDWVIKNKKLSKTAAMMQDLKYCLKEGAQYDAEANPSPQNTNPQLELDPTEEWGVELEPILSGSFIKDISRDEITITQPKTANGGLEGLMDSRKAEDIVSSVLSAAKYGDREYDTTSNSDAIKSDEGGRTAEIPVLTAYCEPVNQTTWKTKPLPVRSGPTTKASLIPVEFPNVKSCKNIQAQWPIDTPPVDIDPFLPWIHDVFPSADGKNVVFIAQNRRRCFNGQRRLKPGEKVPKGVAEHKSYIHIDYKKNYFMRPQSALFQHVPVKKITVDNESGDDDEPRYRLASHEDADADGMETRMICRFKQFDSNTGKLSIVGYSLSEFEVDYDYHTFKKGYLHSATAAGFDNHMIWQSQLMFKCPVPPEFHEQVKSGDTVVDDYSTLFVDLIPIRTPPRYTPPKEFFPPRYNFKGAIDQLFVADDVFGKEHVLPKIDESGRWENIPVCMPSLMTHVIPKGEDLNALIIPPEPKLKNKIDILPGAAPKIHKVIACTWAATTFRTRGNRANVNDGKRRLQEWLEFNLLSGFDHIYVYDNSGAFTNEDSLADVIGLFDKSQVTRVDWPCKICSNRDGNEGDRSSQYAAESSCRLRFGAHARWLGSFDTDEYLVPMGDFNSMGEVADKFDEDGVKVAVFKSSPAKPRFDLLDDPDNTMTSAGTFTPTVTEDETFLHTYNCNWEKFPRKNDLSHRRKQMYRADYVKLHYVHYSTITVVSQLTEAETNSAGEIWTHRYKEPHAHEVDEETEATMLHTKSKVEHNTNGWDSRCKQSVSSIMEGHCSLGFPFPKDYDPIKTPARSDGRAYNCFMNEIIETRWWPKLVEAMERRGKITGR</sequence>
<evidence type="ECO:0000256" key="5">
    <source>
        <dbReference type="ARBA" id="ARBA00022692"/>
    </source>
</evidence>
<accession>A0AAD8YGC3</accession>
<evidence type="ECO:0000256" key="9">
    <source>
        <dbReference type="SAM" id="Phobius"/>
    </source>
</evidence>
<dbReference type="InterPro" id="IPR008166">
    <property type="entry name" value="Glyco_transf_92"/>
</dbReference>
<name>A0AAD8YGC3_9STRA</name>
<evidence type="ECO:0000313" key="10">
    <source>
        <dbReference type="EMBL" id="KAK1745607.1"/>
    </source>
</evidence>
<dbReference type="GO" id="GO:0016757">
    <property type="term" value="F:glycosyltransferase activity"/>
    <property type="evidence" value="ECO:0007669"/>
    <property type="project" value="UniProtKB-KW"/>
</dbReference>
<reference evidence="10" key="1">
    <citation type="submission" date="2023-06" db="EMBL/GenBank/DDBJ databases">
        <title>Survivors Of The Sea: Transcriptome response of Skeletonema marinoi to long-term dormancy.</title>
        <authorList>
            <person name="Pinder M.I.M."/>
            <person name="Kourtchenko O."/>
            <person name="Robertson E.K."/>
            <person name="Larsson T."/>
            <person name="Maumus F."/>
            <person name="Osuna-Cruz C.M."/>
            <person name="Vancaester E."/>
            <person name="Stenow R."/>
            <person name="Vandepoele K."/>
            <person name="Ploug H."/>
            <person name="Bruchert V."/>
            <person name="Godhe A."/>
            <person name="Topel M."/>
        </authorList>
    </citation>
    <scope>NUCLEOTIDE SEQUENCE</scope>
    <source>
        <strain evidence="10">R05AC</strain>
    </source>
</reference>
<evidence type="ECO:0000256" key="1">
    <source>
        <dbReference type="ARBA" id="ARBA00004167"/>
    </source>
</evidence>
<protein>
    <submittedName>
        <fullName evidence="10">Glycosyltransferase (Family 92)</fullName>
        <ecNumber evidence="10">2.4.1.-</ecNumber>
    </submittedName>
</protein>